<feature type="region of interest" description="Disordered" evidence="5">
    <location>
        <begin position="28"/>
        <end position="98"/>
    </location>
</feature>
<keyword evidence="4 6" id="KW-0472">Membrane</keyword>
<feature type="transmembrane region" description="Helical" evidence="6">
    <location>
        <begin position="224"/>
        <end position="242"/>
    </location>
</feature>
<feature type="transmembrane region" description="Helical" evidence="6">
    <location>
        <begin position="198"/>
        <end position="218"/>
    </location>
</feature>
<feature type="transmembrane region" description="Helical" evidence="6">
    <location>
        <begin position="141"/>
        <end position="160"/>
    </location>
</feature>
<evidence type="ECO:0000259" key="8">
    <source>
        <dbReference type="Pfam" id="PF13886"/>
    </source>
</evidence>
<keyword evidence="10" id="KW-1185">Reference proteome</keyword>
<evidence type="ECO:0000313" key="9">
    <source>
        <dbReference type="EMBL" id="SPN98369.1"/>
    </source>
</evidence>
<evidence type="ECO:0000256" key="1">
    <source>
        <dbReference type="ARBA" id="ARBA00004141"/>
    </source>
</evidence>
<keyword evidence="7" id="KW-0732">Signal</keyword>
<dbReference type="Pfam" id="PF13886">
    <property type="entry name" value="TM7S3_TM198"/>
    <property type="match status" value="1"/>
</dbReference>
<name>A0AAE8MQX3_9PEZI</name>
<feature type="compositionally biased region" description="Basic and acidic residues" evidence="5">
    <location>
        <begin position="487"/>
        <end position="498"/>
    </location>
</feature>
<comment type="caution">
    <text evidence="9">The sequence shown here is derived from an EMBL/GenBank/DDBJ whole genome shotgun (WGS) entry which is preliminary data.</text>
</comment>
<comment type="subcellular location">
    <subcellularLocation>
        <location evidence="1">Membrane</location>
        <topology evidence="1">Multi-pass membrane protein</topology>
    </subcellularLocation>
</comment>
<sequence>MLSKWPRLLAVLLCLCLCLQLSLARPPSLDRRQDENTPQPTPEPTGVSQENPTNGGDQEQQPATTTAQETGDKTASASETVVPTTTASPKSGDDVLNETIPEDQLPLTPRLTPAYGVAGFLLMVSGLVYLTIGIKNTWLQIFLSVNLLGNLATTVLIIYVMTVPVSNAIQGAYLVAVVITGAALGGGSTIFKEVTEGLGCILGGFCLSMWILTLVPGGLILQTAYKSVFIAALSLGSFGFFFSHHTRDYALIGLISFGGATASVLGIDCYSRSGLKEFWAYVWDLNEDLFPIGAVTYPITKGMRVESAAIILLCLAGIVSQLKLWRVIQIRRAKKAAEKAEEERNLQEVDETVGRDVEERTARDRRHWERVFGDGDSGAEVGDSTSSISRKSESGDVAEKGSRVMSTSTRPVSPGNSGMDEADNPTSEPPGGMSPEPPSTTPALMTSGEGDGANIMVRVVPDEFPRTPDRESVRDPEEQVWTQNANNDDHPTTERRDSMGVPRAMATSPRPEVVPLPFQVAEDEDYGGIDRQTVGARSSIAGTFADDDERPQSMRSSLARRLSQGSANLLRSLSQRTDKNVSGEVGGSRVELVARRSVAQADDDDEGSLAANVDLESSDDERSTLHGDDGKSVGIPADLPGEVEDAPTAKPEQSEQPEPSAQPQGPQPESDVPEETQSVARSEVPVNGKVSGERGSTVEAPVSGSASSRRAKSTSGTSSIAALTRDALPQPLSRTALKYRTNEWVKHSTTADAPEPDDIQIYDTPEPEMPTKEETPAPLNVDELQQTATTGTPAPAPAPSRPSAAVSNYPPFSPPRSDSRLSMGGSHEPFGRSPRRSSSGILPVQTILEEPTNRTTTRTPAAEDDLSSGRASMSASPFRQTRASSVSPPNGLPYSNSYTLMGQRETYIRNKPLAPYNPLNSGMVDYSLPLHPTPSQSPAPEYVYSSHPQPVVRDDDDMPLSQRRALIRQSSAMFAPRAPSGMGMMAFDPSFNSHQPQRHTSTPAPAIREAQLANFRQSVAADLRSGTPILAGGTRESTMGIGRGGDVKRVIEMQRGAMLREKEAEAQAREAERWEKERREEEFEQMMRSGELMGAHQEAMRRMQGLAREK</sequence>
<feature type="signal peptide" evidence="7">
    <location>
        <begin position="1"/>
        <end position="24"/>
    </location>
</feature>
<feature type="transmembrane region" description="Helical" evidence="6">
    <location>
        <begin position="172"/>
        <end position="191"/>
    </location>
</feature>
<feature type="compositionally biased region" description="Low complexity" evidence="5">
    <location>
        <begin position="425"/>
        <end position="434"/>
    </location>
</feature>
<evidence type="ECO:0000256" key="2">
    <source>
        <dbReference type="ARBA" id="ARBA00022692"/>
    </source>
</evidence>
<keyword evidence="2 6" id="KW-0812">Transmembrane</keyword>
<dbReference type="PANTHER" id="PTHR39469:SF1">
    <property type="entry name" value="DUF4203 DOMAIN-CONTAINING PROTEIN"/>
    <property type="match status" value="1"/>
</dbReference>
<organism evidence="9 10">
    <name type="scientific">Cephalotrichum gorgonifer</name>
    <dbReference type="NCBI Taxonomy" id="2041049"/>
    <lineage>
        <taxon>Eukaryota</taxon>
        <taxon>Fungi</taxon>
        <taxon>Dikarya</taxon>
        <taxon>Ascomycota</taxon>
        <taxon>Pezizomycotina</taxon>
        <taxon>Sordariomycetes</taxon>
        <taxon>Hypocreomycetidae</taxon>
        <taxon>Microascales</taxon>
        <taxon>Microascaceae</taxon>
        <taxon>Cephalotrichum</taxon>
    </lineage>
</organism>
<feature type="compositionally biased region" description="Low complexity" evidence="5">
    <location>
        <begin position="654"/>
        <end position="670"/>
    </location>
</feature>
<feature type="compositionally biased region" description="Basic and acidic residues" evidence="5">
    <location>
        <begin position="1061"/>
        <end position="1081"/>
    </location>
</feature>
<keyword evidence="3 6" id="KW-1133">Transmembrane helix</keyword>
<evidence type="ECO:0000256" key="4">
    <source>
        <dbReference type="ARBA" id="ARBA00023136"/>
    </source>
</evidence>
<feature type="compositionally biased region" description="Low complexity" evidence="5">
    <location>
        <begin position="58"/>
        <end position="69"/>
    </location>
</feature>
<feature type="transmembrane region" description="Helical" evidence="6">
    <location>
        <begin position="114"/>
        <end position="134"/>
    </location>
</feature>
<proteinExistence type="predicted"/>
<feature type="compositionally biased region" description="Polar residues" evidence="5">
    <location>
        <begin position="869"/>
        <end position="891"/>
    </location>
</feature>
<feature type="compositionally biased region" description="Low complexity" evidence="5">
    <location>
        <begin position="849"/>
        <end position="860"/>
    </location>
</feature>
<evidence type="ECO:0000256" key="5">
    <source>
        <dbReference type="SAM" id="MobiDB-lite"/>
    </source>
</evidence>
<feature type="transmembrane region" description="Helical" evidence="6">
    <location>
        <begin position="249"/>
        <end position="267"/>
    </location>
</feature>
<feature type="compositionally biased region" description="Polar residues" evidence="5">
    <location>
        <begin position="73"/>
        <end position="89"/>
    </location>
</feature>
<feature type="compositionally biased region" description="Polar residues" evidence="5">
    <location>
        <begin position="46"/>
        <end position="57"/>
    </location>
</feature>
<dbReference type="GO" id="GO:0016020">
    <property type="term" value="C:membrane"/>
    <property type="evidence" value="ECO:0007669"/>
    <property type="project" value="UniProtKB-SubCell"/>
</dbReference>
<protein>
    <recommendedName>
        <fullName evidence="8">TM7S3/TM198-like domain-containing protein</fullName>
    </recommendedName>
</protein>
<feature type="compositionally biased region" description="Polar residues" evidence="5">
    <location>
        <begin position="404"/>
        <end position="416"/>
    </location>
</feature>
<feature type="compositionally biased region" description="Polar residues" evidence="5">
    <location>
        <begin position="704"/>
        <end position="721"/>
    </location>
</feature>
<feature type="domain" description="TM7S3/TM198-like" evidence="8">
    <location>
        <begin position="119"/>
        <end position="322"/>
    </location>
</feature>
<dbReference type="AlphaFoldDB" id="A0AAE8MQX3"/>
<feature type="compositionally biased region" description="Basic and acidic residues" evidence="5">
    <location>
        <begin position="620"/>
        <end position="631"/>
    </location>
</feature>
<reference evidence="9" key="1">
    <citation type="submission" date="2018-03" db="EMBL/GenBank/DDBJ databases">
        <authorList>
            <person name="Guldener U."/>
        </authorList>
    </citation>
    <scope>NUCLEOTIDE SEQUENCE</scope>
</reference>
<feature type="compositionally biased region" description="Polar residues" evidence="5">
    <location>
        <begin position="563"/>
        <end position="575"/>
    </location>
</feature>
<feature type="region of interest" description="Disordered" evidence="5">
    <location>
        <begin position="368"/>
        <end position="517"/>
    </location>
</feature>
<feature type="chain" id="PRO_5042265428" description="TM7S3/TM198-like domain-containing protein" evidence="7">
    <location>
        <begin position="25"/>
        <end position="1110"/>
    </location>
</feature>
<dbReference type="Proteomes" id="UP001187682">
    <property type="component" value="Unassembled WGS sequence"/>
</dbReference>
<feature type="region of interest" description="Disordered" evidence="5">
    <location>
        <begin position="530"/>
        <end position="891"/>
    </location>
</feature>
<dbReference type="EMBL" id="ONZQ02000002">
    <property type="protein sequence ID" value="SPN98369.1"/>
    <property type="molecule type" value="Genomic_DNA"/>
</dbReference>
<evidence type="ECO:0000256" key="7">
    <source>
        <dbReference type="SAM" id="SignalP"/>
    </source>
</evidence>
<feature type="compositionally biased region" description="Basic and acidic residues" evidence="5">
    <location>
        <begin position="460"/>
        <end position="477"/>
    </location>
</feature>
<evidence type="ECO:0000256" key="3">
    <source>
        <dbReference type="ARBA" id="ARBA00022989"/>
    </source>
</evidence>
<dbReference type="PANTHER" id="PTHR39469">
    <property type="entry name" value="CHROMOSOME 1, WHOLE GENOME SHOTGUN SEQUENCE"/>
    <property type="match status" value="1"/>
</dbReference>
<accession>A0AAE8MQX3</accession>
<dbReference type="InterPro" id="IPR025256">
    <property type="entry name" value="TM7S3/TM198-like_dom"/>
</dbReference>
<evidence type="ECO:0000256" key="6">
    <source>
        <dbReference type="SAM" id="Phobius"/>
    </source>
</evidence>
<feature type="compositionally biased region" description="Basic and acidic residues" evidence="5">
    <location>
        <begin position="390"/>
        <end position="402"/>
    </location>
</feature>
<gene>
    <name evidence="9" type="ORF">DNG_01414</name>
</gene>
<evidence type="ECO:0000313" key="10">
    <source>
        <dbReference type="Proteomes" id="UP001187682"/>
    </source>
</evidence>
<feature type="region of interest" description="Disordered" evidence="5">
    <location>
        <begin position="1061"/>
        <end position="1110"/>
    </location>
</feature>